<evidence type="ECO:0000256" key="2">
    <source>
        <dbReference type="RuleBase" id="RU004508"/>
    </source>
</evidence>
<protein>
    <recommendedName>
        <fullName evidence="5">DegT/DnrJ/EryC1/StrS aminotransferase family protein</fullName>
    </recommendedName>
</protein>
<reference evidence="3 4" key="1">
    <citation type="submission" date="2019-02" db="EMBL/GenBank/DDBJ databases">
        <title>Complete Genome Sequence of Desulfovibrio desulfuricans IC1, a Sulfonate Utilizing Anaerobe.</title>
        <authorList>
            <person name="Day L.A."/>
            <person name="De Leon K.B."/>
            <person name="Wall J.D."/>
        </authorList>
    </citation>
    <scope>NUCLEOTIDE SEQUENCE [LARGE SCALE GENOMIC DNA]</scope>
    <source>
        <strain evidence="3 4">IC1</strain>
    </source>
</reference>
<dbReference type="Gene3D" id="3.40.640.10">
    <property type="entry name" value="Type I PLP-dependent aspartate aminotransferase-like (Major domain)"/>
    <property type="match status" value="1"/>
</dbReference>
<evidence type="ECO:0000256" key="1">
    <source>
        <dbReference type="ARBA" id="ARBA00037999"/>
    </source>
</evidence>
<dbReference type="Pfam" id="PF01041">
    <property type="entry name" value="DegT_DnrJ_EryC1"/>
    <property type="match status" value="1"/>
</dbReference>
<comment type="similarity">
    <text evidence="1 2">Belongs to the DegT/DnrJ/EryC1 family.</text>
</comment>
<dbReference type="GO" id="GO:0000271">
    <property type="term" value="P:polysaccharide biosynthetic process"/>
    <property type="evidence" value="ECO:0007669"/>
    <property type="project" value="TreeGrafter"/>
</dbReference>
<dbReference type="InterPro" id="IPR000653">
    <property type="entry name" value="DegT/StrS_aminotransferase"/>
</dbReference>
<dbReference type="InterPro" id="IPR015424">
    <property type="entry name" value="PyrdxlP-dep_Trfase"/>
</dbReference>
<dbReference type="GO" id="GO:0030170">
    <property type="term" value="F:pyridoxal phosphate binding"/>
    <property type="evidence" value="ECO:0007669"/>
    <property type="project" value="TreeGrafter"/>
</dbReference>
<dbReference type="InterPro" id="IPR015421">
    <property type="entry name" value="PyrdxlP-dep_Trfase_major"/>
</dbReference>
<dbReference type="RefSeq" id="WP_136398992.1">
    <property type="nucleotide sequence ID" value="NZ_CP036295.1"/>
</dbReference>
<dbReference type="EMBL" id="CP036295">
    <property type="protein sequence ID" value="QCC84766.1"/>
    <property type="molecule type" value="Genomic_DNA"/>
</dbReference>
<gene>
    <name evidence="3" type="ORF">DDIC_02500</name>
</gene>
<proteinExistence type="inferred from homology"/>
<evidence type="ECO:0000313" key="3">
    <source>
        <dbReference type="EMBL" id="QCC84766.1"/>
    </source>
</evidence>
<evidence type="ECO:0008006" key="5">
    <source>
        <dbReference type="Google" id="ProtNLM"/>
    </source>
</evidence>
<sequence length="361" mass="39875">MPSLRRVARKPATAFAALLGQRGDAPTDAQPVPLATGRAAFEIGLRALGVTSGAQVLLPSYICDVMLLPLKRMGLSPLFYDLDDSLAPDWVSLEAMLPSAAAAVLFHPFGQPQDSARFGELCLRHHAIFIEDNAHGWGAETGNKPLGTLGDMGFVSPWKQYAVPHGAFLYLKDAAAAQKALQLGEGLPVQQISYGAPLAKALVRNFLTLFPQARLRLMPPAYLPEAAESDPAPPQRMSPAVMRYLARQQATDDAARRRALYQIWEVWTRAAGLLPVFPLIHSAAAPLCFPAYAVAGNSREQWLEWGWRHDIAIHTWPTLPEQLRLMPPIQDRWNRLLCFPIHHEIEPQALRRMLYSLNPPG</sequence>
<dbReference type="PANTHER" id="PTHR30244:SF34">
    <property type="entry name" value="DTDP-4-AMINO-4,6-DIDEOXYGALACTOSE TRANSAMINASE"/>
    <property type="match status" value="1"/>
</dbReference>
<accession>A0A4P7UFM4</accession>
<organism evidence="3 4">
    <name type="scientific">Desulfovibrio desulfuricans</name>
    <dbReference type="NCBI Taxonomy" id="876"/>
    <lineage>
        <taxon>Bacteria</taxon>
        <taxon>Pseudomonadati</taxon>
        <taxon>Thermodesulfobacteriota</taxon>
        <taxon>Desulfovibrionia</taxon>
        <taxon>Desulfovibrionales</taxon>
        <taxon>Desulfovibrionaceae</taxon>
        <taxon>Desulfovibrio</taxon>
    </lineage>
</organism>
<evidence type="ECO:0000313" key="4">
    <source>
        <dbReference type="Proteomes" id="UP000297065"/>
    </source>
</evidence>
<dbReference type="GO" id="GO:0008483">
    <property type="term" value="F:transaminase activity"/>
    <property type="evidence" value="ECO:0007669"/>
    <property type="project" value="TreeGrafter"/>
</dbReference>
<dbReference type="AlphaFoldDB" id="A0A4P7UFM4"/>
<keyword evidence="2" id="KW-0663">Pyridoxal phosphate</keyword>
<dbReference type="PANTHER" id="PTHR30244">
    <property type="entry name" value="TRANSAMINASE"/>
    <property type="match status" value="1"/>
</dbReference>
<dbReference type="Proteomes" id="UP000297065">
    <property type="component" value="Chromosome"/>
</dbReference>
<dbReference type="SUPFAM" id="SSF53383">
    <property type="entry name" value="PLP-dependent transferases"/>
    <property type="match status" value="1"/>
</dbReference>
<name>A0A4P7UFM4_DESDE</name>
<dbReference type="OrthoDB" id="5525186at2"/>